<evidence type="ECO:0000313" key="17">
    <source>
        <dbReference type="Proteomes" id="UP000229893"/>
    </source>
</evidence>
<dbReference type="InterPro" id="IPR030846">
    <property type="entry name" value="DnaG_bac"/>
</dbReference>
<dbReference type="InterPro" id="IPR006295">
    <property type="entry name" value="DNA_primase_DnaG"/>
</dbReference>
<organism evidence="16 17">
    <name type="scientific">Candidatus Liptonbacteria bacterium CG11_big_fil_rev_8_21_14_0_20_35_14</name>
    <dbReference type="NCBI Taxonomy" id="1974634"/>
    <lineage>
        <taxon>Bacteria</taxon>
        <taxon>Candidatus Liptoniibacteriota</taxon>
    </lineage>
</organism>
<reference evidence="16 17" key="1">
    <citation type="submission" date="2017-09" db="EMBL/GenBank/DDBJ databases">
        <title>Depth-based differentiation of microbial function through sediment-hosted aquifers and enrichment of novel symbionts in the deep terrestrial subsurface.</title>
        <authorList>
            <person name="Probst A.J."/>
            <person name="Ladd B."/>
            <person name="Jarett J.K."/>
            <person name="Geller-Mcgrath D.E."/>
            <person name="Sieber C.M."/>
            <person name="Emerson J.B."/>
            <person name="Anantharaman K."/>
            <person name="Thomas B.C."/>
            <person name="Malmstrom R."/>
            <person name="Stieglmeier M."/>
            <person name="Klingl A."/>
            <person name="Woyke T."/>
            <person name="Ryan C.M."/>
            <person name="Banfield J.F."/>
        </authorList>
    </citation>
    <scope>NUCLEOTIDE SEQUENCE [LARGE SCALE GENOMIC DNA]</scope>
    <source>
        <strain evidence="16">CG11_big_fil_rev_8_21_14_0_20_35_14</strain>
    </source>
</reference>
<protein>
    <recommendedName>
        <fullName evidence="12 13">DNA primase</fullName>
        <ecNumber evidence="12">2.7.7.101</ecNumber>
    </recommendedName>
</protein>
<evidence type="ECO:0000256" key="3">
    <source>
        <dbReference type="ARBA" id="ARBA00022679"/>
    </source>
</evidence>
<feature type="domain" description="Toprim" evidence="15">
    <location>
        <begin position="253"/>
        <end position="341"/>
    </location>
</feature>
<evidence type="ECO:0000256" key="13">
    <source>
        <dbReference type="PIRNR" id="PIRNR002811"/>
    </source>
</evidence>
<dbReference type="PANTHER" id="PTHR30313">
    <property type="entry name" value="DNA PRIMASE"/>
    <property type="match status" value="1"/>
</dbReference>
<keyword evidence="11 12" id="KW-0804">Transcription</keyword>
<keyword evidence="5 12" id="KW-0235">DNA replication</keyword>
<dbReference type="Pfam" id="PF08275">
    <property type="entry name" value="DNAG_N"/>
    <property type="match status" value="1"/>
</dbReference>
<dbReference type="Gene3D" id="3.40.1360.10">
    <property type="match status" value="1"/>
</dbReference>
<evidence type="ECO:0000256" key="2">
    <source>
        <dbReference type="ARBA" id="ARBA00022515"/>
    </source>
</evidence>
<evidence type="ECO:0000256" key="8">
    <source>
        <dbReference type="ARBA" id="ARBA00022833"/>
    </source>
</evidence>
<dbReference type="InterPro" id="IPR037068">
    <property type="entry name" value="DNA_primase_core_N_sf"/>
</dbReference>
<dbReference type="AlphaFoldDB" id="A0A2H0N7N9"/>
<evidence type="ECO:0000256" key="9">
    <source>
        <dbReference type="ARBA" id="ARBA00022842"/>
    </source>
</evidence>
<comment type="subunit">
    <text evidence="12">Monomer. Interacts with DnaB.</text>
</comment>
<keyword evidence="1 12" id="KW-0240">DNA-directed RNA polymerase</keyword>
<dbReference type="GO" id="GO:0003677">
    <property type="term" value="F:DNA binding"/>
    <property type="evidence" value="ECO:0007669"/>
    <property type="project" value="UniProtKB-KW"/>
</dbReference>
<dbReference type="InterPro" id="IPR036977">
    <property type="entry name" value="DNA_primase_Znf_CHC2"/>
</dbReference>
<dbReference type="PANTHER" id="PTHR30313:SF2">
    <property type="entry name" value="DNA PRIMASE"/>
    <property type="match status" value="1"/>
</dbReference>
<evidence type="ECO:0000256" key="14">
    <source>
        <dbReference type="PIRSR" id="PIRSR002811-1"/>
    </source>
</evidence>
<dbReference type="SUPFAM" id="SSF57783">
    <property type="entry name" value="Zinc beta-ribbon"/>
    <property type="match status" value="1"/>
</dbReference>
<accession>A0A2H0N7N9</accession>
<keyword evidence="4 12" id="KW-0548">Nucleotidyltransferase</keyword>
<dbReference type="FunFam" id="3.90.580.10:FF:000001">
    <property type="entry name" value="DNA primase"/>
    <property type="match status" value="1"/>
</dbReference>
<keyword evidence="9" id="KW-0460">Magnesium</keyword>
<dbReference type="SMART" id="SM00400">
    <property type="entry name" value="ZnF_CHCC"/>
    <property type="match status" value="1"/>
</dbReference>
<dbReference type="GO" id="GO:0003899">
    <property type="term" value="F:DNA-directed RNA polymerase activity"/>
    <property type="evidence" value="ECO:0007669"/>
    <property type="project" value="UniProtKB-UniRule"/>
</dbReference>
<dbReference type="CDD" id="cd03364">
    <property type="entry name" value="TOPRIM_DnaG_primases"/>
    <property type="match status" value="1"/>
</dbReference>
<comment type="cofactor">
    <cofactor evidence="12 13 14">
        <name>Zn(2+)</name>
        <dbReference type="ChEBI" id="CHEBI:29105"/>
    </cofactor>
    <text evidence="12 13 14">Binds 1 zinc ion per monomer.</text>
</comment>
<dbReference type="GO" id="GO:0005737">
    <property type="term" value="C:cytoplasm"/>
    <property type="evidence" value="ECO:0007669"/>
    <property type="project" value="TreeGrafter"/>
</dbReference>
<comment type="catalytic activity">
    <reaction evidence="12">
        <text>ssDNA + n NTP = ssDNA/pppN(pN)n-1 hybrid + (n-1) diphosphate.</text>
        <dbReference type="EC" id="2.7.7.101"/>
    </reaction>
</comment>
<dbReference type="InterPro" id="IPR002694">
    <property type="entry name" value="Znf_CHC2"/>
</dbReference>
<dbReference type="HAMAP" id="MF_00974">
    <property type="entry name" value="DNA_primase_DnaG"/>
    <property type="match status" value="1"/>
</dbReference>
<dbReference type="Gene3D" id="3.90.580.10">
    <property type="entry name" value="Zinc finger, CHC2-type domain"/>
    <property type="match status" value="1"/>
</dbReference>
<evidence type="ECO:0000256" key="4">
    <source>
        <dbReference type="ARBA" id="ARBA00022695"/>
    </source>
</evidence>
<dbReference type="GO" id="GO:0000428">
    <property type="term" value="C:DNA-directed RNA polymerase complex"/>
    <property type="evidence" value="ECO:0007669"/>
    <property type="project" value="UniProtKB-KW"/>
</dbReference>
<dbReference type="InterPro" id="IPR006171">
    <property type="entry name" value="TOPRIM_dom"/>
</dbReference>
<dbReference type="PROSITE" id="PS50880">
    <property type="entry name" value="TOPRIM"/>
    <property type="match status" value="1"/>
</dbReference>
<evidence type="ECO:0000313" key="16">
    <source>
        <dbReference type="EMBL" id="PIR04911.1"/>
    </source>
</evidence>
<dbReference type="PIRSF" id="PIRSF002811">
    <property type="entry name" value="DnaG"/>
    <property type="match status" value="1"/>
</dbReference>
<gene>
    <name evidence="12 16" type="primary">dnaG</name>
    <name evidence="16" type="ORF">COV57_01930</name>
</gene>
<sequence>MEKLTQIIKDKLSVVEVLKQYIELIPAGKSFKAKCPFHNEKTPSFVVSLERGSWHCFGCDEGGDIFTFVQKYENVEFFEALRILAEKAGVEVRRESVEQQRQFGVLYDINELAVKFYIENLKKNIGAQEYLKKRGLKGETAKIFRVGTTDFSSNWDDLTTFLMKQGFSVQNLERSGLVVRNEGRGTYYDRFRDRIMFPLFNHAGKVVGFSGRIRPGGDETMGKYINSPETPIFSKSKILFGFYQAKHFIREENRALVVEGQMDVLMGYQAGFKAIVATSGTALTENHLISLSRLTDRIIFSFDSDEAGQRAAERALDMTLTKDLAISLLKLDGYKDIAELVLDKPDGLADISLNLSSASDFYFNRYLVGESSYEKKRGIKEILKKILLRPSAIDREEWINELSSRVSIVSEALKEELRYLEKDVFKEQNNKVKEEDEKNISRLDMLSLQILLAGVHYNDLKSAQKFELYMPLKYKDILKALLEGGLKDDTLDIHFKSALYKGESIDLVGCQLKIEYLRDKKQELLLKIKKAEQISDGSVAKLIDDFQKVSLELEKTLNNGL</sequence>
<evidence type="ECO:0000256" key="1">
    <source>
        <dbReference type="ARBA" id="ARBA00022478"/>
    </source>
</evidence>
<comment type="similarity">
    <text evidence="12 13">Belongs to the DnaG primase family.</text>
</comment>
<keyword evidence="8 12" id="KW-0862">Zinc</keyword>
<dbReference type="Pfam" id="PF01807">
    <property type="entry name" value="Zn_ribbon_DnaG"/>
    <property type="match status" value="1"/>
</dbReference>
<dbReference type="SUPFAM" id="SSF56731">
    <property type="entry name" value="DNA primase core"/>
    <property type="match status" value="1"/>
</dbReference>
<dbReference type="Proteomes" id="UP000229893">
    <property type="component" value="Unassembled WGS sequence"/>
</dbReference>
<keyword evidence="2 12" id="KW-0639">Primosome</keyword>
<comment type="caution">
    <text evidence="16">The sequence shown here is derived from an EMBL/GenBank/DDBJ whole genome shotgun (WGS) entry which is preliminary data.</text>
</comment>
<dbReference type="Pfam" id="PF13155">
    <property type="entry name" value="Toprim_2"/>
    <property type="match status" value="1"/>
</dbReference>
<comment type="domain">
    <text evidence="12">Contains an N-terminal zinc-binding domain, a central core domain that contains the primase activity, and a C-terminal DnaB-binding domain.</text>
</comment>
<keyword evidence="7 12" id="KW-0863">Zinc-finger</keyword>
<dbReference type="GO" id="GO:0006269">
    <property type="term" value="P:DNA replication, synthesis of primer"/>
    <property type="evidence" value="ECO:0007669"/>
    <property type="project" value="UniProtKB-UniRule"/>
</dbReference>
<dbReference type="Gene3D" id="3.90.980.10">
    <property type="entry name" value="DNA primase, catalytic core, N-terminal domain"/>
    <property type="match status" value="1"/>
</dbReference>
<evidence type="ECO:0000256" key="11">
    <source>
        <dbReference type="ARBA" id="ARBA00023163"/>
    </source>
</evidence>
<dbReference type="InterPro" id="IPR050219">
    <property type="entry name" value="DnaG_primase"/>
</dbReference>
<dbReference type="InterPro" id="IPR013264">
    <property type="entry name" value="DNAG_N"/>
</dbReference>
<keyword evidence="6 12" id="KW-0479">Metal-binding</keyword>
<dbReference type="GO" id="GO:1990077">
    <property type="term" value="C:primosome complex"/>
    <property type="evidence" value="ECO:0007669"/>
    <property type="project" value="UniProtKB-KW"/>
</dbReference>
<dbReference type="EMBL" id="PCWO01000029">
    <property type="protein sequence ID" value="PIR04911.1"/>
    <property type="molecule type" value="Genomic_DNA"/>
</dbReference>
<evidence type="ECO:0000256" key="10">
    <source>
        <dbReference type="ARBA" id="ARBA00023125"/>
    </source>
</evidence>
<dbReference type="NCBIfam" id="TIGR01391">
    <property type="entry name" value="dnaG"/>
    <property type="match status" value="1"/>
</dbReference>
<evidence type="ECO:0000256" key="7">
    <source>
        <dbReference type="ARBA" id="ARBA00022771"/>
    </source>
</evidence>
<dbReference type="GO" id="GO:0008270">
    <property type="term" value="F:zinc ion binding"/>
    <property type="evidence" value="ECO:0007669"/>
    <property type="project" value="UniProtKB-UniRule"/>
</dbReference>
<comment type="function">
    <text evidence="12 13">RNA polymerase that catalyzes the synthesis of short RNA molecules used as primers for DNA polymerase during DNA replication.</text>
</comment>
<evidence type="ECO:0000256" key="6">
    <source>
        <dbReference type="ARBA" id="ARBA00022723"/>
    </source>
</evidence>
<name>A0A2H0N7N9_9BACT</name>
<feature type="zinc finger region" description="CHC2-type" evidence="12 14">
    <location>
        <begin position="35"/>
        <end position="59"/>
    </location>
</feature>
<proteinExistence type="inferred from homology"/>
<evidence type="ECO:0000256" key="12">
    <source>
        <dbReference type="HAMAP-Rule" id="MF_00974"/>
    </source>
</evidence>
<keyword evidence="3 12" id="KW-0808">Transferase</keyword>
<dbReference type="InterPro" id="IPR034151">
    <property type="entry name" value="TOPRIM_DnaG_bac"/>
</dbReference>
<evidence type="ECO:0000259" key="15">
    <source>
        <dbReference type="PROSITE" id="PS50880"/>
    </source>
</evidence>
<keyword evidence="10 12" id="KW-0238">DNA-binding</keyword>
<dbReference type="EC" id="2.7.7.101" evidence="12"/>
<dbReference type="SMART" id="SM00493">
    <property type="entry name" value="TOPRIM"/>
    <property type="match status" value="1"/>
</dbReference>
<evidence type="ECO:0000256" key="5">
    <source>
        <dbReference type="ARBA" id="ARBA00022705"/>
    </source>
</evidence>